<dbReference type="SUPFAM" id="SSF48264">
    <property type="entry name" value="Cytochrome P450"/>
    <property type="match status" value="1"/>
</dbReference>
<dbReference type="GO" id="GO:0016705">
    <property type="term" value="F:oxidoreductase activity, acting on paired donors, with incorporation or reduction of molecular oxygen"/>
    <property type="evidence" value="ECO:0007669"/>
    <property type="project" value="InterPro"/>
</dbReference>
<dbReference type="InterPro" id="IPR017972">
    <property type="entry name" value="Cyt_P450_CS"/>
</dbReference>
<evidence type="ECO:0000256" key="5">
    <source>
        <dbReference type="ARBA" id="ARBA00022723"/>
    </source>
</evidence>
<evidence type="ECO:0000256" key="11">
    <source>
        <dbReference type="SAM" id="Phobius"/>
    </source>
</evidence>
<dbReference type="InterPro" id="IPR001128">
    <property type="entry name" value="Cyt_P450"/>
</dbReference>
<comment type="cofactor">
    <cofactor evidence="1 9">
        <name>heme</name>
        <dbReference type="ChEBI" id="CHEBI:30413"/>
    </cofactor>
</comment>
<dbReference type="GO" id="GO:0004497">
    <property type="term" value="F:monooxygenase activity"/>
    <property type="evidence" value="ECO:0007669"/>
    <property type="project" value="UniProtKB-KW"/>
</dbReference>
<keyword evidence="11" id="KW-0812">Transmembrane</keyword>
<dbReference type="Pfam" id="PF00067">
    <property type="entry name" value="p450"/>
    <property type="match status" value="1"/>
</dbReference>
<dbReference type="CDD" id="cd11041">
    <property type="entry name" value="CYP503A1-like"/>
    <property type="match status" value="1"/>
</dbReference>
<dbReference type="EMBL" id="ML979132">
    <property type="protein sequence ID" value="KAF1921226.1"/>
    <property type="molecule type" value="Genomic_DNA"/>
</dbReference>
<evidence type="ECO:0000256" key="6">
    <source>
        <dbReference type="ARBA" id="ARBA00023002"/>
    </source>
</evidence>
<keyword evidence="5 9" id="KW-0479">Metal-binding</keyword>
<evidence type="ECO:0000256" key="1">
    <source>
        <dbReference type="ARBA" id="ARBA00001971"/>
    </source>
</evidence>
<reference evidence="12" key="1">
    <citation type="journal article" date="2020" name="Stud. Mycol.">
        <title>101 Dothideomycetes genomes: a test case for predicting lifestyles and emergence of pathogens.</title>
        <authorList>
            <person name="Haridas S."/>
            <person name="Albert R."/>
            <person name="Binder M."/>
            <person name="Bloem J."/>
            <person name="Labutti K."/>
            <person name="Salamov A."/>
            <person name="Andreopoulos B."/>
            <person name="Baker S."/>
            <person name="Barry K."/>
            <person name="Bills G."/>
            <person name="Bluhm B."/>
            <person name="Cannon C."/>
            <person name="Castanera R."/>
            <person name="Culley D."/>
            <person name="Daum C."/>
            <person name="Ezra D."/>
            <person name="Gonzalez J."/>
            <person name="Henrissat B."/>
            <person name="Kuo A."/>
            <person name="Liang C."/>
            <person name="Lipzen A."/>
            <person name="Lutzoni F."/>
            <person name="Magnuson J."/>
            <person name="Mondo S."/>
            <person name="Nolan M."/>
            <person name="Ohm R."/>
            <person name="Pangilinan J."/>
            <person name="Park H.-J."/>
            <person name="Ramirez L."/>
            <person name="Alfaro M."/>
            <person name="Sun H."/>
            <person name="Tritt A."/>
            <person name="Yoshinaga Y."/>
            <person name="Zwiers L.-H."/>
            <person name="Turgeon B."/>
            <person name="Goodwin S."/>
            <person name="Spatafora J."/>
            <person name="Crous P."/>
            <person name="Grigoriev I."/>
        </authorList>
    </citation>
    <scope>NUCLEOTIDE SEQUENCE</scope>
    <source>
        <strain evidence="12">HMLAC05119</strain>
    </source>
</reference>
<gene>
    <name evidence="12" type="ORF">BDU57DRAFT_553437</name>
</gene>
<dbReference type="PROSITE" id="PS00086">
    <property type="entry name" value="CYTOCHROME_P450"/>
    <property type="match status" value="1"/>
</dbReference>
<feature type="transmembrane region" description="Helical" evidence="11">
    <location>
        <begin position="20"/>
        <end position="37"/>
    </location>
</feature>
<dbReference type="InterPro" id="IPR036396">
    <property type="entry name" value="Cyt_P450_sf"/>
</dbReference>
<protein>
    <submittedName>
        <fullName evidence="12">Cytochrome P450 monooxygenase</fullName>
    </submittedName>
</protein>
<keyword evidence="11" id="KW-0472">Membrane</keyword>
<accession>A0A6A5R357</accession>
<keyword evidence="13" id="KW-1185">Reference proteome</keyword>
<dbReference type="OrthoDB" id="1844152at2759"/>
<evidence type="ECO:0000256" key="9">
    <source>
        <dbReference type="PIRSR" id="PIRSR602403-1"/>
    </source>
</evidence>
<dbReference type="Gene3D" id="1.10.630.10">
    <property type="entry name" value="Cytochrome P450"/>
    <property type="match status" value="1"/>
</dbReference>
<dbReference type="GO" id="GO:0020037">
    <property type="term" value="F:heme binding"/>
    <property type="evidence" value="ECO:0007669"/>
    <property type="project" value="InterPro"/>
</dbReference>
<evidence type="ECO:0000256" key="10">
    <source>
        <dbReference type="RuleBase" id="RU000461"/>
    </source>
</evidence>
<dbReference type="AlphaFoldDB" id="A0A6A5R357"/>
<dbReference type="PANTHER" id="PTHR46206:SF2">
    <property type="entry name" value="CYTOCHROME P450 MONOOXYGENASE AUSG-RELATED"/>
    <property type="match status" value="1"/>
</dbReference>
<evidence type="ECO:0000256" key="3">
    <source>
        <dbReference type="ARBA" id="ARBA00010617"/>
    </source>
</evidence>
<proteinExistence type="inferred from homology"/>
<dbReference type="InterPro" id="IPR002403">
    <property type="entry name" value="Cyt_P450_E_grp-IV"/>
</dbReference>
<comment type="pathway">
    <text evidence="2">Mycotoxin biosynthesis.</text>
</comment>
<sequence>MLSDIILTSKSFLRSHEPQISLLLLFASLIVTYIVLYPKPVAFDLVNGKTAFELFNRRSKANFVKNAYGIISDRLQKVPGKPFRVLADVGEVTILPPEYAHQIRNDERFSFTKAAYRWFYAHLPGMEGFEAGTNETHLMKLIARHQLTHQLTKVTKPVSDECVAALQDLYTEEEEWHQVTVREVNLKIMARVTSRIFLGEELCRNPDWLKVTSTYSVVAFRAVEELRKWPTLLHPVVMWFLPNCTAARGLVKQTRDIITPVLQKRRGMKAQAAATGDKVVFNDAISWLEAVAEEKSVRYDPACAQLSLSTAALHSTTDFFTQVTLDIAKDPSLIDALRAEIITVLGNGTWTKNSLYNLKLMDSVLKESQRLKPIAIASMRRYTEEDVTLEDGSSVPKDSLTLVSAHRHWDEAFYKNPHSFDGYRFFNMRQQPGLENKSQLVSATVDHMGFGFGLHACPGRFFASEEIKITLAHMLMNYDLRTIAGCDLSPRQHGFSLLANPTAKLEIRKRSNTQDF</sequence>
<comment type="similarity">
    <text evidence="3 10">Belongs to the cytochrome P450 family.</text>
</comment>
<dbReference type="PANTHER" id="PTHR46206">
    <property type="entry name" value="CYTOCHROME P450"/>
    <property type="match status" value="1"/>
</dbReference>
<dbReference type="PRINTS" id="PR00465">
    <property type="entry name" value="EP450IV"/>
</dbReference>
<keyword evidence="6 10" id="KW-0560">Oxidoreductase</keyword>
<organism evidence="12 13">
    <name type="scientific">Ampelomyces quisqualis</name>
    <name type="common">Powdery mildew agent</name>
    <dbReference type="NCBI Taxonomy" id="50730"/>
    <lineage>
        <taxon>Eukaryota</taxon>
        <taxon>Fungi</taxon>
        <taxon>Dikarya</taxon>
        <taxon>Ascomycota</taxon>
        <taxon>Pezizomycotina</taxon>
        <taxon>Dothideomycetes</taxon>
        <taxon>Pleosporomycetidae</taxon>
        <taxon>Pleosporales</taxon>
        <taxon>Pleosporineae</taxon>
        <taxon>Phaeosphaeriaceae</taxon>
        <taxon>Ampelomyces</taxon>
    </lineage>
</organism>
<keyword evidence="7 9" id="KW-0408">Iron</keyword>
<feature type="binding site" description="axial binding residue" evidence="9">
    <location>
        <position position="457"/>
    </location>
    <ligand>
        <name>heme</name>
        <dbReference type="ChEBI" id="CHEBI:30413"/>
    </ligand>
    <ligandPart>
        <name>Fe</name>
        <dbReference type="ChEBI" id="CHEBI:18248"/>
    </ligandPart>
</feature>
<dbReference type="Proteomes" id="UP000800096">
    <property type="component" value="Unassembled WGS sequence"/>
</dbReference>
<evidence type="ECO:0000256" key="2">
    <source>
        <dbReference type="ARBA" id="ARBA00004685"/>
    </source>
</evidence>
<dbReference type="GO" id="GO:0005506">
    <property type="term" value="F:iron ion binding"/>
    <property type="evidence" value="ECO:0007669"/>
    <property type="project" value="InterPro"/>
</dbReference>
<evidence type="ECO:0000256" key="8">
    <source>
        <dbReference type="ARBA" id="ARBA00023033"/>
    </source>
</evidence>
<evidence type="ECO:0000256" key="4">
    <source>
        <dbReference type="ARBA" id="ARBA00022617"/>
    </source>
</evidence>
<evidence type="ECO:0000256" key="7">
    <source>
        <dbReference type="ARBA" id="ARBA00023004"/>
    </source>
</evidence>
<keyword evidence="8 10" id="KW-0503">Monooxygenase</keyword>
<evidence type="ECO:0000313" key="13">
    <source>
        <dbReference type="Proteomes" id="UP000800096"/>
    </source>
</evidence>
<name>A0A6A5R357_AMPQU</name>
<keyword evidence="4 9" id="KW-0349">Heme</keyword>
<evidence type="ECO:0000313" key="12">
    <source>
        <dbReference type="EMBL" id="KAF1921226.1"/>
    </source>
</evidence>
<keyword evidence="11" id="KW-1133">Transmembrane helix</keyword>